<dbReference type="Pfam" id="PF05939">
    <property type="entry name" value="Phage_min_tail"/>
    <property type="match status" value="1"/>
</dbReference>
<reference evidence="1" key="2">
    <citation type="submission" date="2018-08" db="EMBL/GenBank/DDBJ databases">
        <authorList>
            <consortium name="GenomeTrakr network: Whole genome sequencing for foodborne pathogen traceback"/>
        </authorList>
    </citation>
    <scope>NUCLEOTIDE SEQUENCE [LARGE SCALE GENOMIC DNA]</scope>
    <source>
        <strain evidence="1">FLUFL-367</strain>
    </source>
</reference>
<dbReference type="EMBL" id="MLTE01000025">
    <property type="protein sequence ID" value="OHJ46113.1"/>
    <property type="molecule type" value="Genomic_DNA"/>
</dbReference>
<dbReference type="Proteomes" id="UP000866740">
    <property type="component" value="Unassembled WGS sequence"/>
</dbReference>
<protein>
    <submittedName>
        <fullName evidence="2">Phage tail protein</fullName>
    </submittedName>
</protein>
<organism evidence="2">
    <name type="scientific">Salmonella enterica</name>
    <name type="common">Salmonella choleraesuis</name>
    <dbReference type="NCBI Taxonomy" id="28901"/>
    <lineage>
        <taxon>Bacteria</taxon>
        <taxon>Pseudomonadati</taxon>
        <taxon>Pseudomonadota</taxon>
        <taxon>Gammaproteobacteria</taxon>
        <taxon>Enterobacterales</taxon>
        <taxon>Enterobacteriaceae</taxon>
        <taxon>Salmonella</taxon>
    </lineage>
</organism>
<dbReference type="Proteomes" id="UP000839834">
    <property type="component" value="Unassembled WGS sequence"/>
</dbReference>
<comment type="caution">
    <text evidence="2">The sequence shown here is derived from an EMBL/GenBank/DDBJ whole genome shotgun (WGS) entry which is preliminary data.</text>
</comment>
<evidence type="ECO:0000313" key="2">
    <source>
        <dbReference type="EMBL" id="OHJ46113.1"/>
    </source>
</evidence>
<reference evidence="2" key="1">
    <citation type="submission" date="2016-09" db="EMBL/GenBank/DDBJ databases">
        <title>Whole genome sequencing of Salmonella enterica.</title>
        <authorList>
            <person name="Bell R."/>
        </authorList>
    </citation>
    <scope>NUCLEOTIDE SEQUENCE [LARGE SCALE GENOMIC DNA]</scope>
    <source>
        <strain evidence="2">CFSAN044929</strain>
    </source>
</reference>
<name>A0A3F3IZ53_SALER</name>
<dbReference type="EMBL" id="AAACVH010000042">
    <property type="protein sequence ID" value="EAA8667363.1"/>
    <property type="molecule type" value="Genomic_DNA"/>
</dbReference>
<sequence>MKTFHWAPREGMQSSVSPSVTVVKFGDGYEQRRPSGLNHKLINFQLVFRTTSEESRKALDSFLLEHGGYRAFLWIPPKYNRTIRVVCREWTVTDNATYSDFSCKFEQVVI</sequence>
<dbReference type="AlphaFoldDB" id="A0A3F3IZ53"/>
<gene>
    <name evidence="2" type="ORF">A7S51_24375</name>
    <name evidence="1" type="ORF">NL99_20805</name>
</gene>
<dbReference type="InterPro" id="IPR010265">
    <property type="entry name" value="Phage_lambda_TipM"/>
</dbReference>
<evidence type="ECO:0000313" key="1">
    <source>
        <dbReference type="EMBL" id="EAA8667363.1"/>
    </source>
</evidence>
<accession>A0A3F3IZ53</accession>
<proteinExistence type="predicted"/>
<dbReference type="RefSeq" id="WP_069040880.1">
    <property type="nucleotide sequence ID" value="NZ_BGKX01000039.1"/>
</dbReference>